<accession>A0A931GZI8</accession>
<feature type="transmembrane region" description="Helical" evidence="1">
    <location>
        <begin position="257"/>
        <end position="280"/>
    </location>
</feature>
<keyword evidence="1" id="KW-0812">Transmembrane</keyword>
<keyword evidence="1" id="KW-1133">Transmembrane helix</keyword>
<dbReference type="RefSeq" id="WP_196992263.1">
    <property type="nucleotide sequence ID" value="NZ_JADWYR010000002.1"/>
</dbReference>
<proteinExistence type="predicted"/>
<feature type="transmembrane region" description="Helical" evidence="1">
    <location>
        <begin position="121"/>
        <end position="141"/>
    </location>
</feature>
<feature type="transmembrane region" description="Helical" evidence="1">
    <location>
        <begin position="310"/>
        <end position="328"/>
    </location>
</feature>
<evidence type="ECO:0000313" key="2">
    <source>
        <dbReference type="EMBL" id="MBG9378220.1"/>
    </source>
</evidence>
<keyword evidence="3" id="KW-1185">Reference proteome</keyword>
<feature type="transmembrane region" description="Helical" evidence="1">
    <location>
        <begin position="286"/>
        <end position="303"/>
    </location>
</feature>
<keyword evidence="1" id="KW-0472">Membrane</keyword>
<feature type="transmembrane region" description="Helical" evidence="1">
    <location>
        <begin position="91"/>
        <end position="115"/>
    </location>
</feature>
<evidence type="ECO:0000313" key="3">
    <source>
        <dbReference type="Proteomes" id="UP000628448"/>
    </source>
</evidence>
<gene>
    <name evidence="2" type="ORF">I5907_18420</name>
</gene>
<evidence type="ECO:0000256" key="1">
    <source>
        <dbReference type="SAM" id="Phobius"/>
    </source>
</evidence>
<feature type="transmembrane region" description="Helical" evidence="1">
    <location>
        <begin position="211"/>
        <end position="228"/>
    </location>
</feature>
<feature type="transmembrane region" description="Helical" evidence="1">
    <location>
        <begin position="182"/>
        <end position="199"/>
    </location>
</feature>
<protein>
    <submittedName>
        <fullName evidence="2">Uncharacterized protein</fullName>
    </submittedName>
</protein>
<feature type="transmembrane region" description="Helical" evidence="1">
    <location>
        <begin position="38"/>
        <end position="59"/>
    </location>
</feature>
<dbReference type="Proteomes" id="UP000628448">
    <property type="component" value="Unassembled WGS sequence"/>
</dbReference>
<sequence length="359" mass="41256">MRSFYRENAGFFLFIFAMMFFIVNKVDGAGLYEYHYSLAKSILKSDVWMLIVFAAWFFYTRKCCAFVSSTAGKPGHSFLHIFNTLSIAGRLLIFVCISLFMLLPLLLYVFFIVFVGIKENYLSASLAVLLYAAFLLLFAAFNNLRAMRYDVAATHNTQNHFAPGTDNYSVILLKFIITKQPLLFTFLKLYTCGIVYLISRNNTNAMYDSSFPFLFFTIGVLGNGTLLYRTSLFEASQLSFYRSLPVSLFKRMRQYSLFVLVLLIPEVIIVCCLTPTHLHISDACSFIFSGFGLLLLAYTITLYKNIDKRSYTVALLMLFFTAYVFLLYNMLYLLAPLLIAAACLAFFTFYYRFEQNMAD</sequence>
<organism evidence="2 3">
    <name type="scientific">Panacibacter microcysteis</name>
    <dbReference type="NCBI Taxonomy" id="2793269"/>
    <lineage>
        <taxon>Bacteria</taxon>
        <taxon>Pseudomonadati</taxon>
        <taxon>Bacteroidota</taxon>
        <taxon>Chitinophagia</taxon>
        <taxon>Chitinophagales</taxon>
        <taxon>Chitinophagaceae</taxon>
        <taxon>Panacibacter</taxon>
    </lineage>
</organism>
<feature type="transmembrane region" description="Helical" evidence="1">
    <location>
        <begin position="334"/>
        <end position="353"/>
    </location>
</feature>
<reference evidence="2" key="1">
    <citation type="submission" date="2020-11" db="EMBL/GenBank/DDBJ databases">
        <title>Bacterial whole genome sequence for Panacibacter sp. DH6.</title>
        <authorList>
            <person name="Le V."/>
            <person name="Ko S."/>
            <person name="Ahn C.-Y."/>
            <person name="Oh H.-M."/>
        </authorList>
    </citation>
    <scope>NUCLEOTIDE SEQUENCE</scope>
    <source>
        <strain evidence="2">DH6</strain>
    </source>
</reference>
<comment type="caution">
    <text evidence="2">The sequence shown here is derived from an EMBL/GenBank/DDBJ whole genome shotgun (WGS) entry which is preliminary data.</text>
</comment>
<dbReference type="EMBL" id="JADWYR010000002">
    <property type="protein sequence ID" value="MBG9378220.1"/>
    <property type="molecule type" value="Genomic_DNA"/>
</dbReference>
<dbReference type="AlphaFoldDB" id="A0A931GZI8"/>
<name>A0A931GZI8_9BACT</name>